<sequence>KLTGENDSNGHDDFDPTHYFIASIAMDFWN</sequence>
<organism evidence="1">
    <name type="scientific">marine sediment metagenome</name>
    <dbReference type="NCBI Taxonomy" id="412755"/>
    <lineage>
        <taxon>unclassified sequences</taxon>
        <taxon>metagenomes</taxon>
        <taxon>ecological metagenomes</taxon>
    </lineage>
</organism>
<feature type="non-terminal residue" evidence="1">
    <location>
        <position position="1"/>
    </location>
</feature>
<reference evidence="1" key="1">
    <citation type="journal article" date="2014" name="Front. Microbiol.">
        <title>High frequency of phylogenetically diverse reductive dehalogenase-homologous genes in deep subseafloor sedimentary metagenomes.</title>
        <authorList>
            <person name="Kawai M."/>
            <person name="Futagami T."/>
            <person name="Toyoda A."/>
            <person name="Takaki Y."/>
            <person name="Nishi S."/>
            <person name="Hori S."/>
            <person name="Arai W."/>
            <person name="Tsubouchi T."/>
            <person name="Morono Y."/>
            <person name="Uchiyama I."/>
            <person name="Ito T."/>
            <person name="Fujiyama A."/>
            <person name="Inagaki F."/>
            <person name="Takami H."/>
        </authorList>
    </citation>
    <scope>NUCLEOTIDE SEQUENCE</scope>
    <source>
        <strain evidence="1">Expedition CK06-06</strain>
    </source>
</reference>
<dbReference type="EMBL" id="BARS01032714">
    <property type="protein sequence ID" value="GAG17661.1"/>
    <property type="molecule type" value="Genomic_DNA"/>
</dbReference>
<gene>
    <name evidence="1" type="ORF">S01H1_50756</name>
</gene>
<comment type="caution">
    <text evidence="1">The sequence shown here is derived from an EMBL/GenBank/DDBJ whole genome shotgun (WGS) entry which is preliminary data.</text>
</comment>
<protein>
    <submittedName>
        <fullName evidence="1">Uncharacterized protein</fullName>
    </submittedName>
</protein>
<evidence type="ECO:0000313" key="1">
    <source>
        <dbReference type="EMBL" id="GAG17661.1"/>
    </source>
</evidence>
<proteinExistence type="predicted"/>
<accession>X0WY41</accession>
<dbReference type="AlphaFoldDB" id="X0WY41"/>
<name>X0WY41_9ZZZZ</name>